<dbReference type="Pfam" id="PF01464">
    <property type="entry name" value="SLT"/>
    <property type="match status" value="1"/>
</dbReference>
<dbReference type="Pfam" id="PF01476">
    <property type="entry name" value="LysM"/>
    <property type="match status" value="3"/>
</dbReference>
<dbReference type="SMART" id="SM00257">
    <property type="entry name" value="LysM"/>
    <property type="match status" value="3"/>
</dbReference>
<reference evidence="4 5" key="1">
    <citation type="submission" date="2019-09" db="EMBL/GenBank/DDBJ databases">
        <title>In-depth cultivation of the pig gut microbiome towards novel bacterial diversity and tailored functional studies.</title>
        <authorList>
            <person name="Wylensek D."/>
            <person name="Hitch T.C.A."/>
            <person name="Clavel T."/>
        </authorList>
    </citation>
    <scope>NUCLEOTIDE SEQUENCE [LARGE SCALE GENOMIC DNA]</scope>
    <source>
        <strain evidence="4 5">PG-178-WT-4</strain>
    </source>
</reference>
<evidence type="ECO:0000256" key="2">
    <source>
        <dbReference type="SAM" id="SignalP"/>
    </source>
</evidence>
<name>A0A6L5XIZ6_9BACT</name>
<keyword evidence="5" id="KW-1185">Reference proteome</keyword>
<dbReference type="CDD" id="cd00118">
    <property type="entry name" value="LysM"/>
    <property type="match status" value="2"/>
</dbReference>
<dbReference type="InterPro" id="IPR023346">
    <property type="entry name" value="Lysozyme-like_dom_sf"/>
</dbReference>
<dbReference type="EMBL" id="VUMH01000002">
    <property type="protein sequence ID" value="MSS27190.1"/>
    <property type="molecule type" value="Genomic_DNA"/>
</dbReference>
<dbReference type="PROSITE" id="PS51782">
    <property type="entry name" value="LYSM"/>
    <property type="match status" value="2"/>
</dbReference>
<evidence type="ECO:0000256" key="1">
    <source>
        <dbReference type="SAM" id="MobiDB-lite"/>
    </source>
</evidence>
<gene>
    <name evidence="4" type="ORF">FYJ44_03825</name>
</gene>
<dbReference type="InterPro" id="IPR036779">
    <property type="entry name" value="LysM_dom_sf"/>
</dbReference>
<dbReference type="RefSeq" id="WP_154509289.1">
    <property type="nucleotide sequence ID" value="NZ_DBFWWU010000153.1"/>
</dbReference>
<dbReference type="PANTHER" id="PTHR33734:SF22">
    <property type="entry name" value="MEMBRANE-BOUND LYTIC MUREIN TRANSGLYCOSYLASE D"/>
    <property type="match status" value="1"/>
</dbReference>
<feature type="compositionally biased region" description="Basic and acidic residues" evidence="1">
    <location>
        <begin position="400"/>
        <end position="427"/>
    </location>
</feature>
<dbReference type="PANTHER" id="PTHR33734">
    <property type="entry name" value="LYSM DOMAIN-CONTAINING GPI-ANCHORED PROTEIN 2"/>
    <property type="match status" value="1"/>
</dbReference>
<keyword evidence="2" id="KW-0732">Signal</keyword>
<feature type="domain" description="LysM" evidence="3">
    <location>
        <begin position="436"/>
        <end position="480"/>
    </location>
</feature>
<feature type="chain" id="PRO_5026947960" evidence="2">
    <location>
        <begin position="33"/>
        <end position="551"/>
    </location>
</feature>
<dbReference type="InterPro" id="IPR008258">
    <property type="entry name" value="Transglycosylase_SLT_dom_1"/>
</dbReference>
<evidence type="ECO:0000313" key="4">
    <source>
        <dbReference type="EMBL" id="MSS27190.1"/>
    </source>
</evidence>
<dbReference type="Gene3D" id="1.10.530.10">
    <property type="match status" value="1"/>
</dbReference>
<sequence length="551" mass="60731">MANCKLRFRAAGTCWLLAAALCLLLAGGCATRQGKGPEVSTPSFVLPDDESASPLTRTELAALKSTGQIDKNVPDEAMPDVARQYKYFLRKGRNTMSVFSKRSEQYLAYARKVFRSRGMPDELAYLAIVESGYKADAKSPAGAAGAWQFMPYTGMKYGLNQDWWMDERLDPYKATEAAADYLQKLYGDFGDWPTAIAAYNAGEGKMSRAKQGTGGRDFFEVKARNHKLDDKAQLREETKQYVPRFLAVAKIMRNLPQLGFEPIQPDKAPGVLRFTARPGTDLMAFSSACRLSWEEFRAYNQHHKRPITSTERTTFVYVPARYEREATAFLRSPQANAYADWRPAKVATSADSWDKISRRSNVPVARLKAANPGNDRLSAGEMVLVPRSVNMSATAVAALDPKESRTARETRQGKKERLKPGDSRAPARETAVAAGGSHKLQPDETLYAVARKYNVSLKDLQDCNQIDNPNKVRAGCILRIPGAAVAAAPSAGGSSGRVGKAGRKATYTVQAKDSLWNIARKHNVSVDDLKRWNNVDEKSLRAGATLVVNLD</sequence>
<accession>A0A6L5XIZ6</accession>
<comment type="caution">
    <text evidence="4">The sequence shown here is derived from an EMBL/GenBank/DDBJ whole genome shotgun (WGS) entry which is preliminary data.</text>
</comment>
<dbReference type="CDD" id="cd16894">
    <property type="entry name" value="MltD-like"/>
    <property type="match status" value="1"/>
</dbReference>
<dbReference type="AlphaFoldDB" id="A0A6L5XIZ6"/>
<evidence type="ECO:0000313" key="5">
    <source>
        <dbReference type="Proteomes" id="UP000477488"/>
    </source>
</evidence>
<organism evidence="4 5">
    <name type="scientific">Desulfovibrio porci</name>
    <dbReference type="NCBI Taxonomy" id="2605782"/>
    <lineage>
        <taxon>Bacteria</taxon>
        <taxon>Pseudomonadati</taxon>
        <taxon>Thermodesulfobacteriota</taxon>
        <taxon>Desulfovibrionia</taxon>
        <taxon>Desulfovibrionales</taxon>
        <taxon>Desulfovibrionaceae</taxon>
        <taxon>Desulfovibrio</taxon>
    </lineage>
</organism>
<evidence type="ECO:0000259" key="3">
    <source>
        <dbReference type="PROSITE" id="PS51782"/>
    </source>
</evidence>
<dbReference type="SUPFAM" id="SSF54106">
    <property type="entry name" value="LysM domain"/>
    <property type="match status" value="2"/>
</dbReference>
<feature type="region of interest" description="Disordered" evidence="1">
    <location>
        <begin position="398"/>
        <end position="438"/>
    </location>
</feature>
<feature type="signal peptide" evidence="2">
    <location>
        <begin position="1"/>
        <end position="32"/>
    </location>
</feature>
<proteinExistence type="predicted"/>
<dbReference type="InterPro" id="IPR018392">
    <property type="entry name" value="LysM"/>
</dbReference>
<dbReference type="PROSITE" id="PS51257">
    <property type="entry name" value="PROKAR_LIPOPROTEIN"/>
    <property type="match status" value="1"/>
</dbReference>
<protein>
    <submittedName>
        <fullName evidence="4">Transglycosylase SLT domain-containing protein</fullName>
    </submittedName>
</protein>
<dbReference type="Proteomes" id="UP000477488">
    <property type="component" value="Unassembled WGS sequence"/>
</dbReference>
<dbReference type="SUPFAM" id="SSF53955">
    <property type="entry name" value="Lysozyme-like"/>
    <property type="match status" value="1"/>
</dbReference>
<feature type="domain" description="LysM" evidence="3">
    <location>
        <begin position="505"/>
        <end position="548"/>
    </location>
</feature>
<dbReference type="Gene3D" id="3.10.350.10">
    <property type="entry name" value="LysM domain"/>
    <property type="match status" value="2"/>
</dbReference>